<feature type="compositionally biased region" description="Low complexity" evidence="2">
    <location>
        <begin position="764"/>
        <end position="778"/>
    </location>
</feature>
<dbReference type="EMBL" id="JAXMRN010000017">
    <property type="protein sequence ID" value="MDZ7551089.1"/>
    <property type="molecule type" value="Genomic_DNA"/>
</dbReference>
<evidence type="ECO:0000256" key="1">
    <source>
        <dbReference type="SAM" id="Coils"/>
    </source>
</evidence>
<feature type="coiled-coil region" evidence="1">
    <location>
        <begin position="597"/>
        <end position="688"/>
    </location>
</feature>
<dbReference type="Pfam" id="PF03077">
    <property type="entry name" value="VacA2"/>
    <property type="match status" value="3"/>
</dbReference>
<dbReference type="Proteomes" id="UP001294612">
    <property type="component" value="Unassembled WGS sequence"/>
</dbReference>
<dbReference type="PANTHER" id="PTHR33416:SF20">
    <property type="entry name" value="NUCLEAR PORE COMPLEX PROTEIN NUP1"/>
    <property type="match status" value="1"/>
</dbReference>
<feature type="compositionally biased region" description="Polar residues" evidence="2">
    <location>
        <begin position="817"/>
        <end position="845"/>
    </location>
</feature>
<evidence type="ECO:0000313" key="4">
    <source>
        <dbReference type="EMBL" id="MDZ7551089.1"/>
    </source>
</evidence>
<dbReference type="InterPro" id="IPR005546">
    <property type="entry name" value="Autotransporte_beta"/>
</dbReference>
<dbReference type="PROSITE" id="PS51208">
    <property type="entry name" value="AUTOTRANSPORTER"/>
    <property type="match status" value="1"/>
</dbReference>
<accession>A0AAW9K9U2</accession>
<feature type="coiled-coil region" evidence="1">
    <location>
        <begin position="724"/>
        <end position="754"/>
    </location>
</feature>
<reference evidence="4" key="1">
    <citation type="submission" date="2023-10" db="EMBL/GenBank/DDBJ databases">
        <title>First insite into the whole-genome sequence variations in clarithromycin resistant Helicobacter pylori clinical isolates in Russia.</title>
        <authorList>
            <person name="Starkova D.A."/>
            <person name="Svarval A.V."/>
            <person name="Polev D.E."/>
            <person name="Saitova A.T."/>
            <person name="Gladyshev N.S."/>
            <person name="Egorova S.A."/>
        </authorList>
    </citation>
    <scope>NUCLEOTIDE SEQUENCE</scope>
    <source>
        <strain evidence="4">HP290</strain>
    </source>
</reference>
<keyword evidence="1" id="KW-0175">Coiled coil</keyword>
<feature type="coiled-coil region" evidence="1">
    <location>
        <begin position="853"/>
        <end position="912"/>
    </location>
</feature>
<dbReference type="InterPro" id="IPR004311">
    <property type="entry name" value="Vacuolating_cytotoxin_put"/>
</dbReference>
<dbReference type="PANTHER" id="PTHR33416">
    <property type="entry name" value="NUCLEAR PORE COMPLEX PROTEIN NUP1"/>
    <property type="match status" value="1"/>
</dbReference>
<protein>
    <submittedName>
        <fullName evidence="4">Vacuolating cytotoxin domain-containing protein</fullName>
    </submittedName>
</protein>
<proteinExistence type="predicted"/>
<feature type="region of interest" description="Disordered" evidence="2">
    <location>
        <begin position="435"/>
        <end position="467"/>
    </location>
</feature>
<feature type="compositionally biased region" description="Pro residues" evidence="2">
    <location>
        <begin position="947"/>
        <end position="960"/>
    </location>
</feature>
<dbReference type="SMART" id="SM00869">
    <property type="entry name" value="Autotransporter"/>
    <property type="match status" value="1"/>
</dbReference>
<feature type="region of interest" description="Disordered" evidence="2">
    <location>
        <begin position="764"/>
        <end position="845"/>
    </location>
</feature>
<dbReference type="InterPro" id="IPR036709">
    <property type="entry name" value="Autotransporte_beta_dom_sf"/>
</dbReference>
<feature type="region of interest" description="Disordered" evidence="2">
    <location>
        <begin position="929"/>
        <end position="967"/>
    </location>
</feature>
<evidence type="ECO:0000256" key="2">
    <source>
        <dbReference type="SAM" id="MobiDB-lite"/>
    </source>
</evidence>
<sequence length="2760" mass="300224">MNKISKKFFTLNQILKREKPLKRHKKTKSIEKPFNKNKSFLKASVLLIGALGGLSHLRANECRYWSWSSWSYQDNIESGPNSPTHNSYCLFSSAQGSGTYYLNTLTTYSAGGASFTQKFNNGTLDIGGNIRFGGTGINGGDVGYITGTYDAQTINFNSSHITTGNSYADGGGATLNFNAANNITINQASFDNSDAGTQKSYMNFKGSNIKVSGSSFKDDTNGGFSFSGNSNNSTISFNQTSFNQGAYNFSNSASSSFDNSSFNQGTYHFNSAQSTFENSNFNQGTYNFNNNASFNNDTFNQGSYNFNTNKVSFSGANTLNSSSPFASLKGSVSFGSDAIFNLNQTLNNNQTYDILTTNGAIQYGVYQSYLWDLINYKGDKAISHVGVGNNTYDVTFDINGQDETLQETFNNQSIITQFLGDDLQAKAQKTYQEDVTNSQSALNNATSDSQIANSDTDYTKSSNPTINKDAQNLENTNQQIAQDEQALEQDLDKLQQLANSTTGFNEQAFNQAQKQEQQDEQTLQNEEKTFNAEQEGLKQAIQQAQAQEQKQQQAQQTYQEDVAHSQNALNNVTSDNTIASNDTSYTQSKNTTIAKDAQGLENTNQKIQQDEQALEKDLAQIKQLANSTTGFNEQAFNQAQKQEQQDEQTLQNEEKTFNAEQEGLKQAIQQAQAQEQKQQQAQQTYQEDVAHSQNALNNVTSDNTIASNDTSYTQSKNTTIAKDAQGLENTNQKIQQDEQALEKDLAQIKQLANSTTGFNEQAFNQAQKQEQQDEQTLQNDEKTFSSEQDSLNKAIQQAQAQQQKQEQQQAQKTYQQDLSNSQTAVSDASKDNQIASNDTSYTQSKNTTVAKDAQGLENTNQQIQQDEQALEKDLAQIKQLANSTTGFNEQAFNQAQKQEQQDEQTLQNDENAFNAEQEGLEQAIANAKHVSPTPSPTPTPTKHTAPNTPPNKVPPTPPTQNLPTTNVWNGVYNLQNQTYSKQGVYYIDPNLSGQSGQSGNTLSTYTANLFGRSFGVNIQNGTLIIGNNTESVNDNGLIWIGYGGFGYITGTFSAANIYLTNNFKTGEGVSNSDGGGANITFKASDNITMDGLNYNDAETVTKMIQTGASQHSYAAFDALNNISVTNSSFSDMTWGKFSFSAKNISFSNASFSGFTNPGGSSVISANASNSLSFVNSRLNGGAIYNLQANSLIFNNTQAVFNVLYSRGTSNFNATTQLLGNTNFTLSSQSLLNFNGDTTLQNNANITLGNKSQAAFKNSLTLDNNSNLSLDNQSVLNANGASAFNNQASLNIYNGSQATFNSLFFNGGTLSLNANSKLNASSASFSNNTTINLDDSVLSASNTSSLNANINFQGASQADFGGNTTIDTASFNFDSASSLSFDNLTANGALNFNGYTPSLTKALMSVSGQFVLGNNGDINLSDINIFDNITKSVTYNILNAQKGITGISGANGYEKILFYGMKIQNATYSDNNNIQTWSFINPLNSSQIIQESIKNGDLTIEVLNNPNSASNTIFNIAPELYNYQASKQNLTGYSYDYSDDQAGTYYLTSNIKGLFTPKGSQTPQAPGTYSPFNQPLNSLNIYNKGFSSENLKTLLGILSQNSATLKEMIESNQLDNITNINEVLQLLDKIKITQTQKQALLETINHLTDNINQTFNNGNLIIGATQDNVTNSTSSIWFGGNGYSSPCALDSATCSSFRNTYLGQLLGSTSPYLGYINADFKAKSIYITGTIGSGNAFESGGSADVTFQSANNLVLNKANIEAQATDNIFNLLGQKGIDKIFNQGNLANVLSQVAMEKIKQAGGLGNFIENALSPLSKELPASLQDETLGQLIGQNNLDDLLNNSGVMNAIQNIISKKLNILGNFVTPSIIENYLAKQSLKSMLDDKGLLNFIGGYIDASEISSILSVILKDITNPPASLQKDIDVVANDLLNEFLGQDVVKKLESQGLVNNIINNIISQGGLSGVYNQGLGSVLPPSLQNALKENDLGALLSPRGLHDFWQKGYFNFLSNGYVFVNNSSFSNATGGSLNFVANKSIIFNGDNTIDFSKYQGALIFASNDISNINITTLNATNGLSLNAGLNNVSVQKGEICVNLASCPTTKNSSPANSSVTPTNESLSVHANNFTFLGVIASNGAIDLSQVKNNSIIGTLNLNENATLQANNLTIANAFNNASNSTANINGNFTLNQQATLSTNASGLNVMGNFNSYGDLVFNLSHSVSHAIVNAQGSATIMANNNNPLIQFNTSSKETTTYTLIDSAKAIYYGYNDQITGGSSLDNYLKLYTLIDINGKHMVMTGNGLTYNGQAVNIKDGGLVVGFKDSQNQYIYTSILYNKVKIAVSNDPINNLQAPTLKQYIAQIQGIQSVDSIDQVGGTQAINWLNKIFETKGSPLFAPYYLESHSTKDLTTIAGDIANTLEVIANPNFKNDATNILQINTYTQQMSRLAKLSDTSTFARSDFLERLEALKNKRFADAIPNAMDVILKYSQRNRVKNNVWATGVGGASFINGGTGTLYGINVGYDRFIKGVIVGGYAAYGYSGFHGNITQSGSSNVNMGVYSRAFIKRSELTMSLNETWGYNKTFINSYDPLLSIINQSYKYDTWTTDAKINYGYDFMFKDKSVIFKPQVGLAYYYIGLSGLRGIMDDPIYNQFRANADPNKKSVLTINFALESRHYFNKNSYYFVIADVGRDLFINSMGDKMVRFIGNNTLSYRDGGRYNTFASIITGGEIRLFKTFYVNAGIGARFGLDYKDINITGNIGMRYAF</sequence>
<name>A0AAW9K9U2_HELPX</name>
<comment type="caution">
    <text evidence="4">The sequence shown here is derived from an EMBL/GenBank/DDBJ whole genome shotgun (WGS) entry which is preliminary data.</text>
</comment>
<feature type="domain" description="Autotransporter" evidence="3">
    <location>
        <begin position="2485"/>
        <end position="2760"/>
    </location>
</feature>
<gene>
    <name evidence="4" type="ORF">RGC63_05160</name>
</gene>
<evidence type="ECO:0000313" key="5">
    <source>
        <dbReference type="Proteomes" id="UP001294612"/>
    </source>
</evidence>
<feature type="compositionally biased region" description="Low complexity" evidence="2">
    <location>
        <begin position="793"/>
        <end position="816"/>
    </location>
</feature>
<organism evidence="4 5">
    <name type="scientific">Helicobacter pylori</name>
    <name type="common">Campylobacter pylori</name>
    <dbReference type="NCBI Taxonomy" id="210"/>
    <lineage>
        <taxon>Bacteria</taxon>
        <taxon>Pseudomonadati</taxon>
        <taxon>Campylobacterota</taxon>
        <taxon>Epsilonproteobacteria</taxon>
        <taxon>Campylobacterales</taxon>
        <taxon>Helicobacteraceae</taxon>
        <taxon>Helicobacter</taxon>
    </lineage>
</organism>
<evidence type="ECO:0000259" key="3">
    <source>
        <dbReference type="PROSITE" id="PS51208"/>
    </source>
</evidence>
<dbReference type="SUPFAM" id="SSF103515">
    <property type="entry name" value="Autotransporter"/>
    <property type="match status" value="1"/>
</dbReference>